<organism evidence="10 11">
    <name type="scientific">Schizophyllum amplum</name>
    <dbReference type="NCBI Taxonomy" id="97359"/>
    <lineage>
        <taxon>Eukaryota</taxon>
        <taxon>Fungi</taxon>
        <taxon>Dikarya</taxon>
        <taxon>Basidiomycota</taxon>
        <taxon>Agaricomycotina</taxon>
        <taxon>Agaricomycetes</taxon>
        <taxon>Agaricomycetidae</taxon>
        <taxon>Agaricales</taxon>
        <taxon>Schizophyllaceae</taxon>
        <taxon>Schizophyllum</taxon>
    </lineage>
</organism>
<dbReference type="EMBL" id="VDMD01000008">
    <property type="protein sequence ID" value="TRM64046.1"/>
    <property type="molecule type" value="Genomic_DNA"/>
</dbReference>
<dbReference type="Pfam" id="PF01243">
    <property type="entry name" value="PNPOx_N"/>
    <property type="match status" value="1"/>
</dbReference>
<evidence type="ECO:0000313" key="10">
    <source>
        <dbReference type="EMBL" id="TRM64046.1"/>
    </source>
</evidence>
<dbReference type="GO" id="GO:0008615">
    <property type="term" value="P:pyridoxine biosynthetic process"/>
    <property type="evidence" value="ECO:0007669"/>
    <property type="project" value="InterPro"/>
</dbReference>
<evidence type="ECO:0000256" key="3">
    <source>
        <dbReference type="ARBA" id="ARBA00005037"/>
    </source>
</evidence>
<keyword evidence="6" id="KW-0288">FMN</keyword>
<dbReference type="InterPro" id="IPR019576">
    <property type="entry name" value="Pyridoxamine_oxidase_dimer_C"/>
</dbReference>
<dbReference type="UniPathway" id="UPA01068">
    <property type="reaction ID" value="UER00304"/>
</dbReference>
<evidence type="ECO:0000256" key="1">
    <source>
        <dbReference type="ARBA" id="ARBA00001917"/>
    </source>
</evidence>
<dbReference type="PROSITE" id="PS01064">
    <property type="entry name" value="PYRIDOX_OXIDASE"/>
    <property type="match status" value="1"/>
</dbReference>
<dbReference type="InterPro" id="IPR019740">
    <property type="entry name" value="Pyridox_Oxase_CS"/>
</dbReference>
<keyword evidence="7" id="KW-0560">Oxidoreductase</keyword>
<dbReference type="GO" id="GO:0010181">
    <property type="term" value="F:FMN binding"/>
    <property type="evidence" value="ECO:0007669"/>
    <property type="project" value="InterPro"/>
</dbReference>
<evidence type="ECO:0000256" key="4">
    <source>
        <dbReference type="ARBA" id="ARBA00012801"/>
    </source>
</evidence>
<evidence type="ECO:0000256" key="6">
    <source>
        <dbReference type="ARBA" id="ARBA00022643"/>
    </source>
</evidence>
<keyword evidence="5" id="KW-0285">Flavoprotein</keyword>
<dbReference type="Pfam" id="PF10590">
    <property type="entry name" value="PNP_phzG_C"/>
    <property type="match status" value="1"/>
</dbReference>
<dbReference type="EC" id="1.4.3.5" evidence="4"/>
<dbReference type="PANTHER" id="PTHR10851:SF0">
    <property type="entry name" value="PYRIDOXINE-5'-PHOSPHATE OXIDASE"/>
    <property type="match status" value="1"/>
</dbReference>
<dbReference type="Gene3D" id="2.30.110.10">
    <property type="entry name" value="Electron Transport, Fmn-binding Protein, Chain A"/>
    <property type="match status" value="1"/>
</dbReference>
<comment type="cofactor">
    <cofactor evidence="1">
        <name>FMN</name>
        <dbReference type="ChEBI" id="CHEBI:58210"/>
    </cofactor>
</comment>
<accession>A0A550CH65</accession>
<dbReference type="GO" id="GO:0004733">
    <property type="term" value="F:pyridoxamine phosphate oxidase activity"/>
    <property type="evidence" value="ECO:0007669"/>
    <property type="project" value="UniProtKB-EC"/>
</dbReference>
<dbReference type="Proteomes" id="UP000320762">
    <property type="component" value="Unassembled WGS sequence"/>
</dbReference>
<feature type="domain" description="Pyridoxine 5'-phosphate oxidase dimerisation C-terminal" evidence="9">
    <location>
        <begin position="199"/>
        <end position="239"/>
    </location>
</feature>
<comment type="caution">
    <text evidence="10">The sequence shown here is derived from an EMBL/GenBank/DDBJ whole genome shotgun (WGS) entry which is preliminary data.</text>
</comment>
<evidence type="ECO:0000256" key="2">
    <source>
        <dbReference type="ARBA" id="ARBA00004738"/>
    </source>
</evidence>
<dbReference type="STRING" id="97359.A0A550CH65"/>
<sequence length="239" mass="26671">MSSAAYTVATASTALTETPASLKVLPHHQYVTPDDISPATVRPNPLDEFHVWFRAVAASTDPVVPEPEAMTLATATPDGIPSARVVLFKELDRAASSSTPTIPVASRKNYRQPPRLPRLLWKEIHKSVRILGNVEKVDRAESEAYFRSRPAGSRVGAWASRQSTVVQEGEVQARLEKLRTRFGGDAQTDPEDVPLPDFWGGWRVVPFEMEFWCGKPSRLHDRVQYTKKGEDWVVDRLSP</sequence>
<dbReference type="OrthoDB" id="303614at2759"/>
<dbReference type="PANTHER" id="PTHR10851">
    <property type="entry name" value="PYRIDOXINE-5-PHOSPHATE OXIDASE"/>
    <property type="match status" value="1"/>
</dbReference>
<comment type="pathway">
    <text evidence="3">Cofactor metabolism; pyridoxal 5'-phosphate salvage; pyridoxal 5'-phosphate from pyridoxine 5'-phosphate: step 1/1.</text>
</comment>
<evidence type="ECO:0000313" key="11">
    <source>
        <dbReference type="Proteomes" id="UP000320762"/>
    </source>
</evidence>
<dbReference type="NCBIfam" id="NF004231">
    <property type="entry name" value="PRK05679.1"/>
    <property type="match status" value="1"/>
</dbReference>
<keyword evidence="11" id="KW-1185">Reference proteome</keyword>
<feature type="domain" description="Pyridoxamine 5'-phosphate oxidase N-terminal" evidence="8">
    <location>
        <begin position="63"/>
        <end position="166"/>
    </location>
</feature>
<dbReference type="InterPro" id="IPR011576">
    <property type="entry name" value="Pyridox_Oxase_N"/>
</dbReference>
<name>A0A550CH65_9AGAR</name>
<dbReference type="SUPFAM" id="SSF50475">
    <property type="entry name" value="FMN-binding split barrel"/>
    <property type="match status" value="1"/>
</dbReference>
<comment type="pathway">
    <text evidence="2">Cofactor metabolism; pyridoxal 5'-phosphate salvage; pyridoxal 5'-phosphate from pyridoxamine 5'-phosphate: step 1/1.</text>
</comment>
<reference evidence="10 11" key="1">
    <citation type="journal article" date="2019" name="New Phytol.">
        <title>Comparative genomics reveals unique wood-decay strategies and fruiting body development in the Schizophyllaceae.</title>
        <authorList>
            <person name="Almasi E."/>
            <person name="Sahu N."/>
            <person name="Krizsan K."/>
            <person name="Balint B."/>
            <person name="Kovacs G.M."/>
            <person name="Kiss B."/>
            <person name="Cseklye J."/>
            <person name="Drula E."/>
            <person name="Henrissat B."/>
            <person name="Nagy I."/>
            <person name="Chovatia M."/>
            <person name="Adam C."/>
            <person name="LaButti K."/>
            <person name="Lipzen A."/>
            <person name="Riley R."/>
            <person name="Grigoriev I.V."/>
            <person name="Nagy L.G."/>
        </authorList>
    </citation>
    <scope>NUCLEOTIDE SEQUENCE [LARGE SCALE GENOMIC DNA]</scope>
    <source>
        <strain evidence="10 11">NL-1724</strain>
    </source>
</reference>
<evidence type="ECO:0000256" key="5">
    <source>
        <dbReference type="ARBA" id="ARBA00022630"/>
    </source>
</evidence>
<gene>
    <name evidence="10" type="ORF">BD626DRAFT_547787</name>
</gene>
<evidence type="ECO:0000259" key="9">
    <source>
        <dbReference type="Pfam" id="PF10590"/>
    </source>
</evidence>
<evidence type="ECO:0000256" key="7">
    <source>
        <dbReference type="ARBA" id="ARBA00023002"/>
    </source>
</evidence>
<dbReference type="InterPro" id="IPR000659">
    <property type="entry name" value="Pyridox_Oxase"/>
</dbReference>
<dbReference type="InterPro" id="IPR012349">
    <property type="entry name" value="Split_barrel_FMN-bd"/>
</dbReference>
<dbReference type="PIRSF" id="PIRSF000190">
    <property type="entry name" value="Pyd_amn-ph_oxd"/>
    <property type="match status" value="1"/>
</dbReference>
<protein>
    <recommendedName>
        <fullName evidence="4">pyridoxal 5'-phosphate synthase</fullName>
        <ecNumber evidence="4">1.4.3.5</ecNumber>
    </recommendedName>
</protein>
<evidence type="ECO:0000259" key="8">
    <source>
        <dbReference type="Pfam" id="PF01243"/>
    </source>
</evidence>
<proteinExistence type="predicted"/>
<dbReference type="AlphaFoldDB" id="A0A550CH65"/>